<name>A0ABD5P6A9_9EURY</name>
<feature type="region of interest" description="Disordered" evidence="1">
    <location>
        <begin position="1"/>
        <end position="40"/>
    </location>
</feature>
<protein>
    <submittedName>
        <fullName evidence="2">Uncharacterized protein</fullName>
    </submittedName>
</protein>
<dbReference type="AlphaFoldDB" id="A0ABD5P6A9"/>
<evidence type="ECO:0000256" key="1">
    <source>
        <dbReference type="SAM" id="MobiDB-lite"/>
    </source>
</evidence>
<sequence length="40" mass="4420">MNDDTSDPVTVDSTHEHECQTCPPSLEEATQLEGRTDRSS</sequence>
<accession>A0ABD5P6A9</accession>
<gene>
    <name evidence="2" type="ORF">ACFOZ7_22480</name>
</gene>
<organism evidence="2 3">
    <name type="scientific">Natribaculum luteum</name>
    <dbReference type="NCBI Taxonomy" id="1586232"/>
    <lineage>
        <taxon>Archaea</taxon>
        <taxon>Methanobacteriati</taxon>
        <taxon>Methanobacteriota</taxon>
        <taxon>Stenosarchaea group</taxon>
        <taxon>Halobacteria</taxon>
        <taxon>Halobacteriales</taxon>
        <taxon>Natrialbaceae</taxon>
        <taxon>Natribaculum</taxon>
    </lineage>
</organism>
<comment type="caution">
    <text evidence="2">The sequence shown here is derived from an EMBL/GenBank/DDBJ whole genome shotgun (WGS) entry which is preliminary data.</text>
</comment>
<reference evidence="2 3" key="1">
    <citation type="journal article" date="2014" name="Int. J. Syst. Evol. Microbiol.">
        <title>Complete genome sequence of Corynebacterium casei LMG S-19264T (=DSM 44701T), isolated from a smear-ripened cheese.</title>
        <authorList>
            <consortium name="US DOE Joint Genome Institute (JGI-PGF)"/>
            <person name="Walter F."/>
            <person name="Albersmeier A."/>
            <person name="Kalinowski J."/>
            <person name="Ruckert C."/>
        </authorList>
    </citation>
    <scope>NUCLEOTIDE SEQUENCE [LARGE SCALE GENOMIC DNA]</scope>
    <source>
        <strain evidence="2 3">IBRC-M 10912</strain>
    </source>
</reference>
<dbReference type="EMBL" id="JBHSDJ010000133">
    <property type="protein sequence ID" value="MFC4249665.1"/>
    <property type="molecule type" value="Genomic_DNA"/>
</dbReference>
<evidence type="ECO:0000313" key="2">
    <source>
        <dbReference type="EMBL" id="MFC4249665.1"/>
    </source>
</evidence>
<dbReference type="GeneID" id="76530268"/>
<dbReference type="RefSeq" id="WP_265781575.1">
    <property type="nucleotide sequence ID" value="NZ_CP095397.1"/>
</dbReference>
<evidence type="ECO:0000313" key="3">
    <source>
        <dbReference type="Proteomes" id="UP001595821"/>
    </source>
</evidence>
<dbReference type="Proteomes" id="UP001595821">
    <property type="component" value="Unassembled WGS sequence"/>
</dbReference>
<proteinExistence type="predicted"/>